<dbReference type="InterPro" id="IPR037213">
    <property type="entry name" value="Run_dom_sf"/>
</dbReference>
<dbReference type="AlphaFoldDB" id="A0A5N5TK77"/>
<dbReference type="InterPro" id="IPR005112">
    <property type="entry name" value="dDENN_dom"/>
</dbReference>
<feature type="region of interest" description="Disordered" evidence="2">
    <location>
        <begin position="314"/>
        <end position="341"/>
    </location>
</feature>
<dbReference type="SUPFAM" id="SSF140741">
    <property type="entry name" value="RUN domain-like"/>
    <property type="match status" value="2"/>
</dbReference>
<dbReference type="CDD" id="cd01757">
    <property type="entry name" value="PLAT_RAB6IP1"/>
    <property type="match status" value="1"/>
</dbReference>
<dbReference type="FunFam" id="1.20.58.900:FF:000007">
    <property type="entry name" value="DENN domain-containing protein 5B"/>
    <property type="match status" value="1"/>
</dbReference>
<evidence type="ECO:0000259" key="3">
    <source>
        <dbReference type="PROSITE" id="PS50095"/>
    </source>
</evidence>
<dbReference type="InterPro" id="IPR001024">
    <property type="entry name" value="PLAT/LH2_dom"/>
</dbReference>
<dbReference type="Gene3D" id="1.20.58.900">
    <property type="match status" value="2"/>
</dbReference>
<feature type="domain" description="RUN" evidence="4">
    <location>
        <begin position="238"/>
        <end position="466"/>
    </location>
</feature>
<reference evidence="5 6" key="1">
    <citation type="journal article" date="2019" name="PLoS Biol.">
        <title>Sex chromosomes control vertical transmission of feminizing Wolbachia symbionts in an isopod.</title>
        <authorList>
            <person name="Becking T."/>
            <person name="Chebbi M.A."/>
            <person name="Giraud I."/>
            <person name="Moumen B."/>
            <person name="Laverre T."/>
            <person name="Caubet Y."/>
            <person name="Peccoud J."/>
            <person name="Gilbert C."/>
            <person name="Cordaux R."/>
        </authorList>
    </citation>
    <scope>NUCLEOTIDE SEQUENCE [LARGE SCALE GENOMIC DNA]</scope>
    <source>
        <strain evidence="5">ANa2</strain>
        <tissue evidence="5">Whole body excluding digestive tract and cuticle</tissue>
    </source>
</reference>
<dbReference type="CDD" id="cd17677">
    <property type="entry name" value="RUN1_DENND5"/>
    <property type="match status" value="1"/>
</dbReference>
<dbReference type="PANTHER" id="PTHR46070">
    <property type="entry name" value="PINSTRIPE, ISOFORM A"/>
    <property type="match status" value="1"/>
</dbReference>
<protein>
    <submittedName>
        <fullName evidence="5">DENN domain-containing protein 5A</fullName>
    </submittedName>
</protein>
<dbReference type="EMBL" id="SEYY01000749">
    <property type="protein sequence ID" value="KAB7506558.1"/>
    <property type="molecule type" value="Genomic_DNA"/>
</dbReference>
<dbReference type="SUPFAM" id="SSF49723">
    <property type="entry name" value="Lipase/lipooxygenase domain (PLAT/LH2 domain)"/>
    <property type="match status" value="1"/>
</dbReference>
<dbReference type="InterPro" id="IPR004012">
    <property type="entry name" value="Run_dom"/>
</dbReference>
<dbReference type="PROSITE" id="PS50826">
    <property type="entry name" value="RUN"/>
    <property type="match status" value="2"/>
</dbReference>
<dbReference type="PANTHER" id="PTHR46070:SF1">
    <property type="entry name" value="PINSTRIPE, ISOFORM A"/>
    <property type="match status" value="1"/>
</dbReference>
<dbReference type="GO" id="GO:0005085">
    <property type="term" value="F:guanyl-nucleotide exchange factor activity"/>
    <property type="evidence" value="ECO:0007669"/>
    <property type="project" value="InterPro"/>
</dbReference>
<gene>
    <name evidence="5" type="primary">DENND5A</name>
    <name evidence="5" type="ORF">Anas_03588</name>
</gene>
<dbReference type="PROSITE" id="PS50095">
    <property type="entry name" value="PLAT"/>
    <property type="match status" value="1"/>
</dbReference>
<evidence type="ECO:0000313" key="6">
    <source>
        <dbReference type="Proteomes" id="UP000326759"/>
    </source>
</evidence>
<organism evidence="5 6">
    <name type="scientific">Armadillidium nasatum</name>
    <dbReference type="NCBI Taxonomy" id="96803"/>
    <lineage>
        <taxon>Eukaryota</taxon>
        <taxon>Metazoa</taxon>
        <taxon>Ecdysozoa</taxon>
        <taxon>Arthropoda</taxon>
        <taxon>Crustacea</taxon>
        <taxon>Multicrustacea</taxon>
        <taxon>Malacostraca</taxon>
        <taxon>Eumalacostraca</taxon>
        <taxon>Peracarida</taxon>
        <taxon>Isopoda</taxon>
        <taxon>Oniscidea</taxon>
        <taxon>Crinocheta</taxon>
        <taxon>Armadillidiidae</taxon>
        <taxon>Armadillidium</taxon>
    </lineage>
</organism>
<dbReference type="GO" id="GO:0031267">
    <property type="term" value="F:small GTPase binding"/>
    <property type="evidence" value="ECO:0007669"/>
    <property type="project" value="InterPro"/>
</dbReference>
<accession>A0A5N5TK77</accession>
<dbReference type="SMART" id="SM00593">
    <property type="entry name" value="RUN"/>
    <property type="match status" value="1"/>
</dbReference>
<evidence type="ECO:0000313" key="5">
    <source>
        <dbReference type="EMBL" id="KAB7506558.1"/>
    </source>
</evidence>
<comment type="caution">
    <text evidence="5">The sequence shown here is derived from an EMBL/GenBank/DDBJ whole genome shotgun (WGS) entry which is preliminary data.</text>
</comment>
<dbReference type="Pfam" id="PF01477">
    <property type="entry name" value="PLAT"/>
    <property type="match status" value="1"/>
</dbReference>
<dbReference type="Gene3D" id="2.60.60.20">
    <property type="entry name" value="PLAT/LH2 domain"/>
    <property type="match status" value="1"/>
</dbReference>
<dbReference type="Pfam" id="PF03455">
    <property type="entry name" value="dDENN"/>
    <property type="match status" value="1"/>
</dbReference>
<feature type="compositionally biased region" description="Low complexity" evidence="2">
    <location>
        <begin position="319"/>
        <end position="338"/>
    </location>
</feature>
<evidence type="ECO:0000256" key="1">
    <source>
        <dbReference type="PROSITE-ProRule" id="PRU00152"/>
    </source>
</evidence>
<sequence>MEQWLNAREALHTFDKSTFLVDQPDAHLPFLSRFIESQLFTCMIDQKILAGDKNINIKIFDLRIHLLRDKYDESVVRSTSFEGCSTIEETEQILLKRLNNVDYRAPPPQPIDPNSEACTHFNPGHFPVLDRMILNREPAKNKRRGVRAWHRRERQAQHLEQLAFSPDQREKVLQEARLLALSHPKLADMSPSHMAKTNWKFVEQLLKECKTRSKRMLVQKMGSEAIELGHGEGSLVGVEENTLIASLCDLLERIWGHGLQRKQGKSALWSHLISYQEGLNEVLPGDTTGNPNYLSPAMAWGILRKRIDNLSSRALEMESAPSSPTHAPPSSRSFSTRSRSVERSSEKGSYYSDWKDWKSPRSNDSNISQTPGINPLPISVSFDMKNVLAMPEIKTQIGYARAWVRLSLEKKLLSRHLRELLSNTELLRSLYKRYAFLRSDDEKEQFLSYLLSLNAVDYYCFTNKYQSSIFPYRVIIFTSRKLNAATTSANAWVSIGGTLGHTSCIPVPRSQYEMTFQYKNLGLLTTLRIGHDNSGISPKWMVEHVLVRNEVTGHTWKFPCGRWLGRGIDDGSLERILVGEIVPAHITSEDLIESCKTPPRCRSPNVPGPRRSDTKFTPPQIQQLLGDAVNNIVKFFYKPERERGSLTLLLCGDLGLVHSLELVFSYGFKSTRLFGKNLYLWDYFEKSSTSF</sequence>
<dbReference type="OrthoDB" id="6366354at2759"/>
<keyword evidence="6" id="KW-1185">Reference proteome</keyword>
<feature type="domain" description="PLAT" evidence="3">
    <location>
        <begin position="470"/>
        <end position="578"/>
    </location>
</feature>
<dbReference type="Pfam" id="PF02759">
    <property type="entry name" value="RUN"/>
    <property type="match status" value="1"/>
</dbReference>
<dbReference type="Proteomes" id="UP000326759">
    <property type="component" value="Unassembled WGS sequence"/>
</dbReference>
<feature type="domain" description="RUN" evidence="4">
    <location>
        <begin position="647"/>
        <end position="691"/>
    </location>
</feature>
<proteinExistence type="predicted"/>
<evidence type="ECO:0000259" key="4">
    <source>
        <dbReference type="PROSITE" id="PS50826"/>
    </source>
</evidence>
<dbReference type="InterPro" id="IPR047277">
    <property type="entry name" value="PLAT_RAB6IP1"/>
</dbReference>
<comment type="caution">
    <text evidence="1">Lacks conserved residue(s) required for the propagation of feature annotation.</text>
</comment>
<name>A0A5N5TK77_9CRUS</name>
<evidence type="ECO:0000256" key="2">
    <source>
        <dbReference type="SAM" id="MobiDB-lite"/>
    </source>
</evidence>
<dbReference type="InterPro" id="IPR036392">
    <property type="entry name" value="PLAT/LH2_dom_sf"/>
</dbReference>
<dbReference type="InterPro" id="IPR047278">
    <property type="entry name" value="DEN5A/B"/>
</dbReference>